<evidence type="ECO:0000313" key="2">
    <source>
        <dbReference type="EMBL" id="MDQ0171445.1"/>
    </source>
</evidence>
<dbReference type="InterPro" id="IPR056091">
    <property type="entry name" value="DUF7674"/>
</dbReference>
<protein>
    <submittedName>
        <fullName evidence="2">Iron-sulfur cluster repair protein YtfE (RIC family)</fullName>
    </submittedName>
</protein>
<sequence>MIVLDMVMNLLIESCPSYKERSEKYMKENYEEGEERLLYLEMSDLAEHIVALYKKEQTDEFDKLFETIELLHTEGNHEVRVLASVGLLEDIQNHILRDEKLTLAAFETYLGTVSLEWWTHLIYFWEGKSDYLGGPVKK</sequence>
<proteinExistence type="predicted"/>
<dbReference type="RefSeq" id="WP_307216789.1">
    <property type="nucleotide sequence ID" value="NZ_JAUSTI010000007.1"/>
</dbReference>
<name>A0ABT9WDU6_9BACL</name>
<evidence type="ECO:0000313" key="3">
    <source>
        <dbReference type="Proteomes" id="UP001233836"/>
    </source>
</evidence>
<organism evidence="2 3">
    <name type="scientific">Paenibacillus tundrae</name>
    <dbReference type="NCBI Taxonomy" id="528187"/>
    <lineage>
        <taxon>Bacteria</taxon>
        <taxon>Bacillati</taxon>
        <taxon>Bacillota</taxon>
        <taxon>Bacilli</taxon>
        <taxon>Bacillales</taxon>
        <taxon>Paenibacillaceae</taxon>
        <taxon>Paenibacillus</taxon>
    </lineage>
</organism>
<dbReference type="EMBL" id="JAUSTI010000007">
    <property type="protein sequence ID" value="MDQ0171445.1"/>
    <property type="molecule type" value="Genomic_DNA"/>
</dbReference>
<reference evidence="2 3" key="1">
    <citation type="submission" date="2023-07" db="EMBL/GenBank/DDBJ databases">
        <title>Sorghum-associated microbial communities from plants grown in Nebraska, USA.</title>
        <authorList>
            <person name="Schachtman D."/>
        </authorList>
    </citation>
    <scope>NUCLEOTIDE SEQUENCE [LARGE SCALE GENOMIC DNA]</scope>
    <source>
        <strain evidence="2 3">DS1314</strain>
    </source>
</reference>
<dbReference type="Proteomes" id="UP001233836">
    <property type="component" value="Unassembled WGS sequence"/>
</dbReference>
<accession>A0ABT9WDU6</accession>
<comment type="caution">
    <text evidence="2">The sequence shown here is derived from an EMBL/GenBank/DDBJ whole genome shotgun (WGS) entry which is preliminary data.</text>
</comment>
<feature type="domain" description="DUF7674" evidence="1">
    <location>
        <begin position="8"/>
        <end position="125"/>
    </location>
</feature>
<gene>
    <name evidence="2" type="ORF">J2T19_002907</name>
</gene>
<evidence type="ECO:0000259" key="1">
    <source>
        <dbReference type="Pfam" id="PF24722"/>
    </source>
</evidence>
<dbReference type="Pfam" id="PF24722">
    <property type="entry name" value="DUF7674"/>
    <property type="match status" value="1"/>
</dbReference>
<keyword evidence="3" id="KW-1185">Reference proteome</keyword>